<dbReference type="Proteomes" id="UP000596427">
    <property type="component" value="Chromosome"/>
</dbReference>
<feature type="signal peptide" evidence="2">
    <location>
        <begin position="1"/>
        <end position="34"/>
    </location>
</feature>
<sequence length="131" mass="14066">MRHMIRLRSAAGWMKVLPAILVALAMLFGPIASAYSAPCHDDEDPAYSVMVDHPHQIASPDPADHHSDEPTQPADHGKCCSVSCSVYVPVADGADLHVLDLTFVREPFDLANQAADGLAVLPGLDPPRFQS</sequence>
<feature type="chain" id="PRO_5036879772" description="DUF2946 domain-containing protein" evidence="2">
    <location>
        <begin position="35"/>
        <end position="131"/>
    </location>
</feature>
<gene>
    <name evidence="3" type="ORF">EZH22_28070</name>
</gene>
<keyword evidence="4" id="KW-1185">Reference proteome</keyword>
<dbReference type="AlphaFoldDB" id="A0A974PPG2"/>
<dbReference type="EMBL" id="CP063362">
    <property type="protein sequence ID" value="QRG06710.1"/>
    <property type="molecule type" value="Genomic_DNA"/>
</dbReference>
<evidence type="ECO:0000256" key="2">
    <source>
        <dbReference type="SAM" id="SignalP"/>
    </source>
</evidence>
<accession>A0A974PPG2</accession>
<evidence type="ECO:0000313" key="4">
    <source>
        <dbReference type="Proteomes" id="UP000596427"/>
    </source>
</evidence>
<evidence type="ECO:0000313" key="3">
    <source>
        <dbReference type="EMBL" id="QRG06710.1"/>
    </source>
</evidence>
<keyword evidence="2" id="KW-0732">Signal</keyword>
<proteinExistence type="predicted"/>
<evidence type="ECO:0000256" key="1">
    <source>
        <dbReference type="SAM" id="MobiDB-lite"/>
    </source>
</evidence>
<name>A0A974PPG2_9HYPH</name>
<evidence type="ECO:0008006" key="5">
    <source>
        <dbReference type="Google" id="ProtNLM"/>
    </source>
</evidence>
<protein>
    <recommendedName>
        <fullName evidence="5">DUF2946 domain-containing protein</fullName>
    </recommendedName>
</protein>
<organism evidence="3 4">
    <name type="scientific">Xanthobacter dioxanivorans</name>
    <dbReference type="NCBI Taxonomy" id="2528964"/>
    <lineage>
        <taxon>Bacteria</taxon>
        <taxon>Pseudomonadati</taxon>
        <taxon>Pseudomonadota</taxon>
        <taxon>Alphaproteobacteria</taxon>
        <taxon>Hyphomicrobiales</taxon>
        <taxon>Xanthobacteraceae</taxon>
        <taxon>Xanthobacter</taxon>
    </lineage>
</organism>
<feature type="region of interest" description="Disordered" evidence="1">
    <location>
        <begin position="53"/>
        <end position="76"/>
    </location>
</feature>
<reference evidence="3 4" key="1">
    <citation type="submission" date="2020-10" db="EMBL/GenBank/DDBJ databases">
        <title>Degradation of 1,4-Dioxane by Xanthobacter sp. YN2, via a Novel Group-2 Soluble Di-Iron Monooxygenase.</title>
        <authorList>
            <person name="Ma F."/>
            <person name="Wang Y."/>
            <person name="Yang J."/>
            <person name="Guo H."/>
            <person name="Su D."/>
            <person name="Yu L."/>
        </authorList>
    </citation>
    <scope>NUCLEOTIDE SEQUENCE [LARGE SCALE GENOMIC DNA]</scope>
    <source>
        <strain evidence="3 4">YN2</strain>
    </source>
</reference>
<dbReference type="KEGG" id="xdi:EZH22_28070"/>